<dbReference type="PRINTS" id="PR00111">
    <property type="entry name" value="ABHYDROLASE"/>
</dbReference>
<dbReference type="InterPro" id="IPR029058">
    <property type="entry name" value="AB_hydrolase_fold"/>
</dbReference>
<proteinExistence type="predicted"/>
<dbReference type="Pfam" id="PF00561">
    <property type="entry name" value="Abhydrolase_1"/>
    <property type="match status" value="1"/>
</dbReference>
<dbReference type="STRING" id="403935.SAMN05216481_10238"/>
<keyword evidence="2" id="KW-0378">Hydrolase</keyword>
<dbReference type="EMBL" id="FOET01000002">
    <property type="protein sequence ID" value="SEP80698.1"/>
    <property type="molecule type" value="Genomic_DNA"/>
</dbReference>
<evidence type="ECO:0000259" key="1">
    <source>
        <dbReference type="Pfam" id="PF00561"/>
    </source>
</evidence>
<dbReference type="AlphaFoldDB" id="A0A1H9AXH8"/>
<dbReference type="PANTHER" id="PTHR43689">
    <property type="entry name" value="HYDROLASE"/>
    <property type="match status" value="1"/>
</dbReference>
<feature type="domain" description="AB hydrolase-1" evidence="1">
    <location>
        <begin position="37"/>
        <end position="134"/>
    </location>
</feature>
<reference evidence="2 3" key="1">
    <citation type="submission" date="2016-10" db="EMBL/GenBank/DDBJ databases">
        <authorList>
            <person name="de Groot N.N."/>
        </authorList>
    </citation>
    <scope>NUCLEOTIDE SEQUENCE [LARGE SCALE GENOMIC DNA]</scope>
    <source>
        <strain evidence="2 3">CGMCC 4.3519</strain>
    </source>
</reference>
<accession>A0A1H9AXH8</accession>
<dbReference type="GO" id="GO:0016787">
    <property type="term" value="F:hydrolase activity"/>
    <property type="evidence" value="ECO:0007669"/>
    <property type="project" value="UniProtKB-KW"/>
</dbReference>
<dbReference type="SUPFAM" id="SSF53474">
    <property type="entry name" value="alpha/beta-Hydrolases"/>
    <property type="match status" value="1"/>
</dbReference>
<gene>
    <name evidence="2" type="ORF">SAMN05216481_10238</name>
</gene>
<evidence type="ECO:0000313" key="3">
    <source>
        <dbReference type="Proteomes" id="UP000199055"/>
    </source>
</evidence>
<dbReference type="InterPro" id="IPR000073">
    <property type="entry name" value="AB_hydrolase_1"/>
</dbReference>
<dbReference type="PANTHER" id="PTHR43689:SF8">
    <property type="entry name" value="ALPHA_BETA-HYDROLASES SUPERFAMILY PROTEIN"/>
    <property type="match status" value="1"/>
</dbReference>
<sequence length="253" mass="27074">MRVTGRRPHTVRWDDVAGHRIRSLHTGGNRAGGHEVVVLPGLGALGYLTDTLEGCGAWADSFLLDVPGFGHRPPRACPARIPALADAVSAWLAAVPRGPVVLVGHSTGAQVALRVAADHPDRVRTLVLMGPTFPPALRRASGLLRALPRTLVHESAGELGVTVPYYVRAGMRDLLRYVRSALHDSPERTISRVTCPTLVLRGRHDALAPGEWALRLAATAPRGRSMTVPGAHNFPYLHGGLTAALIAEAARYR</sequence>
<evidence type="ECO:0000313" key="2">
    <source>
        <dbReference type="EMBL" id="SEP80698.1"/>
    </source>
</evidence>
<keyword evidence="3" id="KW-1185">Reference proteome</keyword>
<organism evidence="2 3">
    <name type="scientific">Streptomyces radiopugnans</name>
    <dbReference type="NCBI Taxonomy" id="403935"/>
    <lineage>
        <taxon>Bacteria</taxon>
        <taxon>Bacillati</taxon>
        <taxon>Actinomycetota</taxon>
        <taxon>Actinomycetes</taxon>
        <taxon>Kitasatosporales</taxon>
        <taxon>Streptomycetaceae</taxon>
        <taxon>Streptomyces</taxon>
    </lineage>
</organism>
<dbReference type="Gene3D" id="3.40.50.1820">
    <property type="entry name" value="alpha/beta hydrolase"/>
    <property type="match status" value="1"/>
</dbReference>
<name>A0A1H9AXH8_9ACTN</name>
<protein>
    <submittedName>
        <fullName evidence="2">Lysophospholipase, alpha-beta hydrolase superfamily</fullName>
    </submittedName>
</protein>
<dbReference type="Proteomes" id="UP000199055">
    <property type="component" value="Unassembled WGS sequence"/>
</dbReference>